<name>A0A1I6SWY6_9CAUL</name>
<gene>
    <name evidence="1" type="ORF">SAMN05192570_2756</name>
</gene>
<organism evidence="1 2">
    <name type="scientific">Brevundimonas viscosa</name>
    <dbReference type="NCBI Taxonomy" id="871741"/>
    <lineage>
        <taxon>Bacteria</taxon>
        <taxon>Pseudomonadati</taxon>
        <taxon>Pseudomonadota</taxon>
        <taxon>Alphaproteobacteria</taxon>
        <taxon>Caulobacterales</taxon>
        <taxon>Caulobacteraceae</taxon>
        <taxon>Brevundimonas</taxon>
    </lineage>
</organism>
<dbReference type="STRING" id="871741.SAMN05192570_2756"/>
<evidence type="ECO:0000313" key="1">
    <source>
        <dbReference type="EMBL" id="SFS81491.1"/>
    </source>
</evidence>
<proteinExistence type="predicted"/>
<accession>A0A1I6SWY6</accession>
<dbReference type="Proteomes" id="UP000198788">
    <property type="component" value="Unassembled WGS sequence"/>
</dbReference>
<evidence type="ECO:0000313" key="2">
    <source>
        <dbReference type="Proteomes" id="UP000198788"/>
    </source>
</evidence>
<dbReference type="AlphaFoldDB" id="A0A1I6SWY6"/>
<sequence>MRYGDDGAQTFAMDRRLFLQAYVAADGYPQTLQSAESLIRRIGSVAAVRECRVRPYNKFEDQYGVWLDLDAARPAAAFEALLADLAQGWRAEGEGGERFAVWDGRLHGAAFLPALRWLHLNLHPAADD</sequence>
<protein>
    <submittedName>
        <fullName evidence="1">Uncharacterized protein</fullName>
    </submittedName>
</protein>
<keyword evidence="2" id="KW-1185">Reference proteome</keyword>
<dbReference type="EMBL" id="FOZV01000006">
    <property type="protein sequence ID" value="SFS81491.1"/>
    <property type="molecule type" value="Genomic_DNA"/>
</dbReference>
<reference evidence="2" key="1">
    <citation type="submission" date="2016-10" db="EMBL/GenBank/DDBJ databases">
        <authorList>
            <person name="Varghese N."/>
            <person name="Submissions S."/>
        </authorList>
    </citation>
    <scope>NUCLEOTIDE SEQUENCE [LARGE SCALE GENOMIC DNA]</scope>
    <source>
        <strain evidence="2">CGMCC 1.10683</strain>
    </source>
</reference>